<keyword evidence="4 7" id="KW-0812">Transmembrane</keyword>
<gene>
    <name evidence="8" type="ORF">FSB73_02290</name>
</gene>
<keyword evidence="9" id="KW-1185">Reference proteome</keyword>
<dbReference type="InterPro" id="IPR036942">
    <property type="entry name" value="Beta-barrel_TonB_sf"/>
</dbReference>
<dbReference type="Proteomes" id="UP000321291">
    <property type="component" value="Chromosome"/>
</dbReference>
<sequence length="141" mass="15987">MLRGKSAYKGFELGVNYHPWTALATGINYTYIKRNNLTNPAIYFTDVPKSKLFTFVQYAINSCLSLHADAALDAKRYSTSYGTIADGYTLMNASAKLHRWKCFFLEGGVNNIFDKNYALTEGYPQAGRNFLINLHYNLQCD</sequence>
<accession>A0A5B8VHN9</accession>
<dbReference type="Gene3D" id="2.40.170.20">
    <property type="entry name" value="TonB-dependent receptor, beta-barrel domain"/>
    <property type="match status" value="1"/>
</dbReference>
<dbReference type="PROSITE" id="PS52016">
    <property type="entry name" value="TONB_DEPENDENT_REC_3"/>
    <property type="match status" value="1"/>
</dbReference>
<keyword evidence="6 7" id="KW-0998">Cell outer membrane</keyword>
<dbReference type="SUPFAM" id="SSF56935">
    <property type="entry name" value="Porins"/>
    <property type="match status" value="1"/>
</dbReference>
<keyword evidence="2 7" id="KW-0813">Transport</keyword>
<evidence type="ECO:0000256" key="6">
    <source>
        <dbReference type="ARBA" id="ARBA00023237"/>
    </source>
</evidence>
<dbReference type="KEGG" id="agi:FSB73_02290"/>
<comment type="similarity">
    <text evidence="7">Belongs to the TonB-dependent receptor family.</text>
</comment>
<keyword evidence="8" id="KW-0675">Receptor</keyword>
<keyword evidence="3 7" id="KW-1134">Transmembrane beta strand</keyword>
<comment type="subcellular location">
    <subcellularLocation>
        <location evidence="1 7">Cell outer membrane</location>
        <topology evidence="1 7">Multi-pass membrane protein</topology>
    </subcellularLocation>
</comment>
<evidence type="ECO:0000256" key="7">
    <source>
        <dbReference type="PROSITE-ProRule" id="PRU01360"/>
    </source>
</evidence>
<evidence type="ECO:0000256" key="4">
    <source>
        <dbReference type="ARBA" id="ARBA00022692"/>
    </source>
</evidence>
<dbReference type="AlphaFoldDB" id="A0A5B8VHN9"/>
<dbReference type="RefSeq" id="WP_146779955.1">
    <property type="nucleotide sequence ID" value="NZ_CP042434.1"/>
</dbReference>
<name>A0A5B8VHN9_9BACT</name>
<dbReference type="OrthoDB" id="9758472at2"/>
<keyword evidence="5 7" id="KW-0472">Membrane</keyword>
<evidence type="ECO:0000256" key="1">
    <source>
        <dbReference type="ARBA" id="ARBA00004571"/>
    </source>
</evidence>
<evidence type="ECO:0000313" key="9">
    <source>
        <dbReference type="Proteomes" id="UP000321291"/>
    </source>
</evidence>
<dbReference type="InterPro" id="IPR039426">
    <property type="entry name" value="TonB-dep_rcpt-like"/>
</dbReference>
<evidence type="ECO:0000256" key="3">
    <source>
        <dbReference type="ARBA" id="ARBA00022452"/>
    </source>
</evidence>
<dbReference type="GO" id="GO:0009279">
    <property type="term" value="C:cell outer membrane"/>
    <property type="evidence" value="ECO:0007669"/>
    <property type="project" value="UniProtKB-SubCell"/>
</dbReference>
<protein>
    <submittedName>
        <fullName evidence="8">TonB-dependent receptor</fullName>
    </submittedName>
</protein>
<evidence type="ECO:0000256" key="5">
    <source>
        <dbReference type="ARBA" id="ARBA00023136"/>
    </source>
</evidence>
<evidence type="ECO:0000313" key="8">
    <source>
        <dbReference type="EMBL" id="QEC70693.1"/>
    </source>
</evidence>
<proteinExistence type="inferred from homology"/>
<reference evidence="8 9" key="1">
    <citation type="journal article" date="2017" name="Int. J. Syst. Evol. Microbiol.">
        <title>Arachidicoccus ginsenosidivorans sp. nov., with ginsenoside-converting activity isolated from ginseng cultivating soil.</title>
        <authorList>
            <person name="Siddiqi M.Z."/>
            <person name="Aslam Z."/>
            <person name="Im W.T."/>
        </authorList>
    </citation>
    <scope>NUCLEOTIDE SEQUENCE [LARGE SCALE GENOMIC DNA]</scope>
    <source>
        <strain evidence="8 9">Gsoil 809</strain>
    </source>
</reference>
<organism evidence="8 9">
    <name type="scientific">Arachidicoccus ginsenosidivorans</name>
    <dbReference type="NCBI Taxonomy" id="496057"/>
    <lineage>
        <taxon>Bacteria</taxon>
        <taxon>Pseudomonadati</taxon>
        <taxon>Bacteroidota</taxon>
        <taxon>Chitinophagia</taxon>
        <taxon>Chitinophagales</taxon>
        <taxon>Chitinophagaceae</taxon>
        <taxon>Arachidicoccus</taxon>
    </lineage>
</organism>
<evidence type="ECO:0000256" key="2">
    <source>
        <dbReference type="ARBA" id="ARBA00022448"/>
    </source>
</evidence>
<dbReference type="EMBL" id="CP042434">
    <property type="protein sequence ID" value="QEC70693.1"/>
    <property type="molecule type" value="Genomic_DNA"/>
</dbReference>